<comment type="subunit">
    <text evidence="3 13">Monomer.</text>
</comment>
<keyword evidence="10 13" id="KW-0648">Protein biosynthesis</keyword>
<evidence type="ECO:0000256" key="12">
    <source>
        <dbReference type="ARBA" id="ARBA00047398"/>
    </source>
</evidence>
<dbReference type="SUPFAM" id="SSF52374">
    <property type="entry name" value="Nucleotidylyl transferase"/>
    <property type="match status" value="1"/>
</dbReference>
<evidence type="ECO:0000256" key="7">
    <source>
        <dbReference type="ARBA" id="ARBA00022741"/>
    </source>
</evidence>
<dbReference type="InterPro" id="IPR024909">
    <property type="entry name" value="Cys-tRNA/MSH_ligase"/>
</dbReference>
<proteinExistence type="inferred from homology"/>
<feature type="binding site" evidence="13">
    <location>
        <position position="27"/>
    </location>
    <ligand>
        <name>Zn(2+)</name>
        <dbReference type="ChEBI" id="CHEBI:29105"/>
    </ligand>
</feature>
<keyword evidence="11 13" id="KW-0030">Aminoacyl-tRNA synthetase</keyword>
<accession>A0A1F4UIA7</accession>
<dbReference type="InterPro" id="IPR014729">
    <property type="entry name" value="Rossmann-like_a/b/a_fold"/>
</dbReference>
<comment type="catalytic activity">
    <reaction evidence="12 13">
        <text>tRNA(Cys) + L-cysteine + ATP = L-cysteinyl-tRNA(Cys) + AMP + diphosphate</text>
        <dbReference type="Rhea" id="RHEA:17773"/>
        <dbReference type="Rhea" id="RHEA-COMP:9661"/>
        <dbReference type="Rhea" id="RHEA-COMP:9679"/>
        <dbReference type="ChEBI" id="CHEBI:30616"/>
        <dbReference type="ChEBI" id="CHEBI:33019"/>
        <dbReference type="ChEBI" id="CHEBI:35235"/>
        <dbReference type="ChEBI" id="CHEBI:78442"/>
        <dbReference type="ChEBI" id="CHEBI:78517"/>
        <dbReference type="ChEBI" id="CHEBI:456215"/>
        <dbReference type="EC" id="6.1.1.16"/>
    </reaction>
</comment>
<dbReference type="Pfam" id="PF23493">
    <property type="entry name" value="CysS_C"/>
    <property type="match status" value="1"/>
</dbReference>
<evidence type="ECO:0000256" key="4">
    <source>
        <dbReference type="ARBA" id="ARBA00022490"/>
    </source>
</evidence>
<dbReference type="EMBL" id="MEUW01000013">
    <property type="protein sequence ID" value="OGC44694.1"/>
    <property type="molecule type" value="Genomic_DNA"/>
</dbReference>
<evidence type="ECO:0000256" key="9">
    <source>
        <dbReference type="ARBA" id="ARBA00022840"/>
    </source>
</evidence>
<evidence type="ECO:0000256" key="8">
    <source>
        <dbReference type="ARBA" id="ARBA00022833"/>
    </source>
</evidence>
<gene>
    <name evidence="13" type="primary">cysS</name>
    <name evidence="16" type="ORF">A2V54_00720</name>
</gene>
<dbReference type="STRING" id="1802613.A2V54_00720"/>
<protein>
    <recommendedName>
        <fullName evidence="13">Cysteine--tRNA ligase</fullName>
        <ecNumber evidence="13">6.1.1.16</ecNumber>
    </recommendedName>
    <alternativeName>
        <fullName evidence="13">Cysteinyl-tRNA synthetase</fullName>
        <shortName evidence="13">CysRS</shortName>
    </alternativeName>
</protein>
<feature type="short sequence motif" description="'HIGH' region" evidence="13">
    <location>
        <begin position="29"/>
        <end position="39"/>
    </location>
</feature>
<dbReference type="Proteomes" id="UP000176583">
    <property type="component" value="Unassembled WGS sequence"/>
</dbReference>
<dbReference type="FunFam" id="3.40.50.620:FF:000130">
    <property type="entry name" value="Cysteine--tRNA ligase"/>
    <property type="match status" value="1"/>
</dbReference>
<dbReference type="InterPro" id="IPR015803">
    <property type="entry name" value="Cys-tRNA-ligase"/>
</dbReference>
<dbReference type="GO" id="GO:0008270">
    <property type="term" value="F:zinc ion binding"/>
    <property type="evidence" value="ECO:0007669"/>
    <property type="project" value="UniProtKB-UniRule"/>
</dbReference>
<dbReference type="InterPro" id="IPR009080">
    <property type="entry name" value="tRNAsynth_Ia_anticodon-bd"/>
</dbReference>
<dbReference type="Gene3D" id="1.20.120.1910">
    <property type="entry name" value="Cysteine-tRNA ligase, C-terminal anti-codon recognition domain"/>
    <property type="match status" value="1"/>
</dbReference>
<evidence type="ECO:0000256" key="11">
    <source>
        <dbReference type="ARBA" id="ARBA00023146"/>
    </source>
</evidence>
<keyword evidence="6 13" id="KW-0479">Metal-binding</keyword>
<sequence>MNLYNSLTRKKEVFNPQNPNRVTLYTCGPTVYGPSHLGHARTYMNFDFLKRVLEYNGYTVRHVLNITDVHDSMIEEARRQGIPIKELADKYLDHFNLDLEKLNIEPPDVFPRVTGHIVEIIKMIQLLIKNGAAYEKDGSVYYDVSKFKGYGKLSGIKLKEAKTGTRVALDKYAKEEVIDFALWKKAEEGEEEVGAVWPSPWGKGRPGWHIECSVMSGVHLGETLDIHGGALDLKFPHHENEIAQSEAATGKKFVNYWVHSGLLTVEGQKMGKSLGNIVPFDAIVQKEFDPLAFRYLCLTAHYRGELNFTWAGLEAAAIALERLYDELSNWDAPGKIGCAEYENKFEELVSDDLNLPEAVALMWKLVKDQRMPTTARMKTLLQMDRVFGLKISEIEQTEVPEEVTEMVRERERMRREDSWVEADKLRDQIEQLGFTVEDTEKGPVARKVRG</sequence>
<evidence type="ECO:0000256" key="10">
    <source>
        <dbReference type="ARBA" id="ARBA00022917"/>
    </source>
</evidence>
<feature type="short sequence motif" description="'KMSKS' region" evidence="13">
    <location>
        <begin position="269"/>
        <end position="273"/>
    </location>
</feature>
<feature type="binding site" evidence="13">
    <location>
        <position position="241"/>
    </location>
    <ligand>
        <name>Zn(2+)</name>
        <dbReference type="ChEBI" id="CHEBI:29105"/>
    </ligand>
</feature>
<evidence type="ECO:0000256" key="3">
    <source>
        <dbReference type="ARBA" id="ARBA00011245"/>
    </source>
</evidence>
<evidence type="ECO:0000256" key="6">
    <source>
        <dbReference type="ARBA" id="ARBA00022723"/>
    </source>
</evidence>
<dbReference type="CDD" id="cd00672">
    <property type="entry name" value="CysRS_core"/>
    <property type="match status" value="1"/>
</dbReference>
<evidence type="ECO:0000259" key="14">
    <source>
        <dbReference type="Pfam" id="PF01406"/>
    </source>
</evidence>
<comment type="cofactor">
    <cofactor evidence="13">
        <name>Zn(2+)</name>
        <dbReference type="ChEBI" id="CHEBI:29105"/>
    </cofactor>
    <text evidence="13">Binds 1 zinc ion per subunit.</text>
</comment>
<dbReference type="NCBIfam" id="TIGR00435">
    <property type="entry name" value="cysS"/>
    <property type="match status" value="1"/>
</dbReference>
<evidence type="ECO:0000313" key="17">
    <source>
        <dbReference type="Proteomes" id="UP000176583"/>
    </source>
</evidence>
<organism evidence="16 17">
    <name type="scientific">candidate division WWE3 bacterium RBG_19FT_COMBO_53_11</name>
    <dbReference type="NCBI Taxonomy" id="1802613"/>
    <lineage>
        <taxon>Bacteria</taxon>
        <taxon>Katanobacteria</taxon>
    </lineage>
</organism>
<dbReference type="HAMAP" id="MF_00041">
    <property type="entry name" value="Cys_tRNA_synth"/>
    <property type="match status" value="1"/>
</dbReference>
<keyword evidence="4 13" id="KW-0963">Cytoplasm</keyword>
<evidence type="ECO:0000259" key="15">
    <source>
        <dbReference type="Pfam" id="PF23493"/>
    </source>
</evidence>
<name>A0A1F4UIA7_UNCKA</name>
<comment type="similarity">
    <text evidence="2 13">Belongs to the class-I aminoacyl-tRNA synthetase family.</text>
</comment>
<dbReference type="InterPro" id="IPR032678">
    <property type="entry name" value="tRNA-synt_1_cat_dom"/>
</dbReference>
<comment type="subcellular location">
    <subcellularLocation>
        <location evidence="1 13">Cytoplasm</location>
    </subcellularLocation>
</comment>
<evidence type="ECO:0000256" key="13">
    <source>
        <dbReference type="HAMAP-Rule" id="MF_00041"/>
    </source>
</evidence>
<keyword evidence="7 13" id="KW-0547">Nucleotide-binding</keyword>
<feature type="domain" description="Cysteinyl-tRNA ligase anticodon binding" evidence="15">
    <location>
        <begin position="398"/>
        <end position="441"/>
    </location>
</feature>
<reference evidence="16 17" key="1">
    <citation type="journal article" date="2016" name="Nat. Commun.">
        <title>Thousands of microbial genomes shed light on interconnected biogeochemical processes in an aquifer system.</title>
        <authorList>
            <person name="Anantharaman K."/>
            <person name="Brown C.T."/>
            <person name="Hug L.A."/>
            <person name="Sharon I."/>
            <person name="Castelle C.J."/>
            <person name="Probst A.J."/>
            <person name="Thomas B.C."/>
            <person name="Singh A."/>
            <person name="Wilkins M.J."/>
            <person name="Karaoz U."/>
            <person name="Brodie E.L."/>
            <person name="Williams K.H."/>
            <person name="Hubbard S.S."/>
            <person name="Banfield J.F."/>
        </authorList>
    </citation>
    <scope>NUCLEOTIDE SEQUENCE [LARGE SCALE GENOMIC DNA]</scope>
</reference>
<dbReference type="GO" id="GO:0004817">
    <property type="term" value="F:cysteine-tRNA ligase activity"/>
    <property type="evidence" value="ECO:0007669"/>
    <property type="project" value="UniProtKB-UniRule"/>
</dbReference>
<evidence type="ECO:0000313" key="16">
    <source>
        <dbReference type="EMBL" id="OGC44694.1"/>
    </source>
</evidence>
<evidence type="ECO:0000256" key="5">
    <source>
        <dbReference type="ARBA" id="ARBA00022598"/>
    </source>
</evidence>
<keyword evidence="8 13" id="KW-0862">Zinc</keyword>
<feature type="binding site" evidence="13">
    <location>
        <position position="272"/>
    </location>
    <ligand>
        <name>ATP</name>
        <dbReference type="ChEBI" id="CHEBI:30616"/>
    </ligand>
</feature>
<evidence type="ECO:0000256" key="1">
    <source>
        <dbReference type="ARBA" id="ARBA00004496"/>
    </source>
</evidence>
<dbReference type="GO" id="GO:0005829">
    <property type="term" value="C:cytosol"/>
    <property type="evidence" value="ECO:0007669"/>
    <property type="project" value="TreeGrafter"/>
</dbReference>
<keyword evidence="5 13" id="KW-0436">Ligase</keyword>
<dbReference type="PRINTS" id="PR00983">
    <property type="entry name" value="TRNASYNTHCYS"/>
</dbReference>
<feature type="domain" description="tRNA synthetases class I catalytic" evidence="14">
    <location>
        <begin position="14"/>
        <end position="316"/>
    </location>
</feature>
<dbReference type="PANTHER" id="PTHR10890">
    <property type="entry name" value="CYSTEINYL-TRNA SYNTHETASE"/>
    <property type="match status" value="1"/>
</dbReference>
<dbReference type="SUPFAM" id="SSF47323">
    <property type="entry name" value="Anticodon-binding domain of a subclass of class I aminoacyl-tRNA synthetases"/>
    <property type="match status" value="1"/>
</dbReference>
<dbReference type="GO" id="GO:0005524">
    <property type="term" value="F:ATP binding"/>
    <property type="evidence" value="ECO:0007669"/>
    <property type="project" value="UniProtKB-UniRule"/>
</dbReference>
<evidence type="ECO:0000256" key="2">
    <source>
        <dbReference type="ARBA" id="ARBA00005594"/>
    </source>
</evidence>
<keyword evidence="9 13" id="KW-0067">ATP-binding</keyword>
<feature type="binding site" evidence="13">
    <location>
        <position position="212"/>
    </location>
    <ligand>
        <name>Zn(2+)</name>
        <dbReference type="ChEBI" id="CHEBI:29105"/>
    </ligand>
</feature>
<comment type="caution">
    <text evidence="16">The sequence shown here is derived from an EMBL/GenBank/DDBJ whole genome shotgun (WGS) entry which is preliminary data.</text>
</comment>
<dbReference type="Pfam" id="PF01406">
    <property type="entry name" value="tRNA-synt_1e"/>
    <property type="match status" value="1"/>
</dbReference>
<dbReference type="EC" id="6.1.1.16" evidence="13"/>
<dbReference type="GO" id="GO:0006423">
    <property type="term" value="P:cysteinyl-tRNA aminoacylation"/>
    <property type="evidence" value="ECO:0007669"/>
    <property type="project" value="UniProtKB-UniRule"/>
</dbReference>
<dbReference type="InterPro" id="IPR056411">
    <property type="entry name" value="CysS_C"/>
</dbReference>
<feature type="binding site" evidence="13">
    <location>
        <position position="237"/>
    </location>
    <ligand>
        <name>Zn(2+)</name>
        <dbReference type="ChEBI" id="CHEBI:29105"/>
    </ligand>
</feature>
<dbReference type="Gene3D" id="3.40.50.620">
    <property type="entry name" value="HUPs"/>
    <property type="match status" value="1"/>
</dbReference>
<dbReference type="AlphaFoldDB" id="A0A1F4UIA7"/>
<dbReference type="PANTHER" id="PTHR10890:SF3">
    <property type="entry name" value="CYSTEINE--TRNA LIGASE, CYTOPLASMIC"/>
    <property type="match status" value="1"/>
</dbReference>